<dbReference type="EMBL" id="CP002453">
    <property type="protein sequence ID" value="ADV50765.1"/>
    <property type="molecule type" value="Genomic_DNA"/>
</dbReference>
<accession>E6X7Q5</accession>
<evidence type="ECO:0000313" key="1">
    <source>
        <dbReference type="EMBL" id="ADV50765.1"/>
    </source>
</evidence>
<dbReference type="Gene3D" id="1.10.3210.10">
    <property type="entry name" value="Hypothetical protein af1432"/>
    <property type="match status" value="1"/>
</dbReference>
<dbReference type="OrthoDB" id="5728337at2"/>
<organism evidence="1 2">
    <name type="scientific">Cellulophaga algicola (strain DSM 14237 / IC166 / ACAM 630)</name>
    <dbReference type="NCBI Taxonomy" id="688270"/>
    <lineage>
        <taxon>Bacteria</taxon>
        <taxon>Pseudomonadati</taxon>
        <taxon>Bacteroidota</taxon>
        <taxon>Flavobacteriia</taxon>
        <taxon>Flavobacteriales</taxon>
        <taxon>Flavobacteriaceae</taxon>
        <taxon>Cellulophaga</taxon>
    </lineage>
</organism>
<dbReference type="eggNOG" id="COG1418">
    <property type="taxonomic scope" value="Bacteria"/>
</dbReference>
<sequence>MITQEEKYCSDLLAFRKWKELTFHDLIHTQEVAEYVNYICCEMNSTPRKTELPMLTARFQNTGFLNSYNDYEEESKNRGIGYLNAAGMYYNSMVQICKCIDGTRWHQNPTTALAEILCDANIIHVNNAHFFYRNSLRDREREFFCDRHLTEEKCSVFNLEVLVNVHFKSHHEKGYVEVRNQKNLEDVKTNFSVL</sequence>
<evidence type="ECO:0000313" key="2">
    <source>
        <dbReference type="Proteomes" id="UP000008634"/>
    </source>
</evidence>
<name>E6X7Q5_CELAD</name>
<dbReference type="RefSeq" id="WP_013552216.1">
    <property type="nucleotide sequence ID" value="NC_014934.1"/>
</dbReference>
<dbReference type="Proteomes" id="UP000008634">
    <property type="component" value="Chromosome"/>
</dbReference>
<dbReference type="HOGENOM" id="CLU_118967_0_0_10"/>
<protein>
    <submittedName>
        <fullName evidence="1">Uncharacterized protein</fullName>
    </submittedName>
</protein>
<dbReference type="STRING" id="688270.Celal_3501"/>
<reference evidence="1 2" key="1">
    <citation type="journal article" date="2010" name="Stand. Genomic Sci.">
        <title>Complete genome sequence of Cellulophaga algicola type strain (IC166).</title>
        <authorList>
            <person name="Abt B."/>
            <person name="Lu M."/>
            <person name="Misra M."/>
            <person name="Han C."/>
            <person name="Nolan M."/>
            <person name="Lucas S."/>
            <person name="Hammon N."/>
            <person name="Deshpande S."/>
            <person name="Cheng J.F."/>
            <person name="Tapia R."/>
            <person name="Goodwin L."/>
            <person name="Pitluck S."/>
            <person name="Liolios K."/>
            <person name="Pagani I."/>
            <person name="Ivanova N."/>
            <person name="Mavromatis K."/>
            <person name="Ovchinikova G."/>
            <person name="Pati A."/>
            <person name="Chen A."/>
            <person name="Palaniappan K."/>
            <person name="Land M."/>
            <person name="Hauser L."/>
            <person name="Chang Y.J."/>
            <person name="Jeffries C.D."/>
            <person name="Detter J.C."/>
            <person name="Brambilla E."/>
            <person name="Rohde M."/>
            <person name="Tindall B.J."/>
            <person name="Goker M."/>
            <person name="Woyke T."/>
            <person name="Bristow J."/>
            <person name="Eisen J.A."/>
            <person name="Markowitz V."/>
            <person name="Hugenholtz P."/>
            <person name="Kyrpides N.C."/>
            <person name="Klenk H.P."/>
            <person name="Lapidus A."/>
        </authorList>
    </citation>
    <scope>NUCLEOTIDE SEQUENCE [LARGE SCALE GENOMIC DNA]</scope>
    <source>
        <strain evidence="2">DSM 14237 / IC166 / ACAM 630</strain>
    </source>
</reference>
<dbReference type="KEGG" id="cao:Celal_3501"/>
<proteinExistence type="predicted"/>
<dbReference type="SUPFAM" id="SSF109604">
    <property type="entry name" value="HD-domain/PDEase-like"/>
    <property type="match status" value="1"/>
</dbReference>
<keyword evidence="2" id="KW-1185">Reference proteome</keyword>
<dbReference type="AlphaFoldDB" id="E6X7Q5"/>
<gene>
    <name evidence="1" type="ordered locus">Celal_3501</name>
</gene>